<comment type="caution">
    <text evidence="2">The sequence shown here is derived from an EMBL/GenBank/DDBJ whole genome shotgun (WGS) entry which is preliminary data.</text>
</comment>
<dbReference type="AlphaFoldDB" id="A0A0F3GTE9"/>
<evidence type="ECO:0000313" key="2">
    <source>
        <dbReference type="EMBL" id="KJU85136.1"/>
    </source>
</evidence>
<sequence length="147" mass="16359">MKPQILAKTVSVLTTVFFMFAAAQLSWGHQSHEEHAASPLLEEMVKLNSAFTEIVSGVALGDAERVHKALQPLHGTLEKTHEGIKSGSVDIPKNKHNVQEFVGLDRKFHQDLDKLAKAATENNHAVMLKLTKRLLDGCVNCHQKFRK</sequence>
<protein>
    <submittedName>
        <fullName evidence="2">Cytochrome c, class II</fullName>
    </submittedName>
</protein>
<reference evidence="2 3" key="1">
    <citation type="submission" date="2015-02" db="EMBL/GenBank/DDBJ databases">
        <title>Single-cell genomics of uncultivated deep-branching MTB reveals a conserved set of magnetosome genes.</title>
        <authorList>
            <person name="Kolinko S."/>
            <person name="Richter M."/>
            <person name="Glockner F.O."/>
            <person name="Brachmann A."/>
            <person name="Schuler D."/>
        </authorList>
    </citation>
    <scope>NUCLEOTIDE SEQUENCE [LARGE SCALE GENOMIC DNA]</scope>
    <source>
        <strain evidence="2">TM-1</strain>
    </source>
</reference>
<dbReference type="SUPFAM" id="SSF47175">
    <property type="entry name" value="Cytochromes"/>
    <property type="match status" value="1"/>
</dbReference>
<proteinExistence type="predicted"/>
<organism evidence="2 3">
    <name type="scientific">Candidatus Magnetobacterium bavaricum</name>
    <dbReference type="NCBI Taxonomy" id="29290"/>
    <lineage>
        <taxon>Bacteria</taxon>
        <taxon>Pseudomonadati</taxon>
        <taxon>Nitrospirota</taxon>
        <taxon>Thermodesulfovibrionia</taxon>
        <taxon>Thermodesulfovibrionales</taxon>
        <taxon>Candidatus Magnetobacteriaceae</taxon>
        <taxon>Candidatus Magnetobacterium</taxon>
    </lineage>
</organism>
<accession>A0A0F3GTE9</accession>
<dbReference type="EMBL" id="LACI01001147">
    <property type="protein sequence ID" value="KJU85136.1"/>
    <property type="molecule type" value="Genomic_DNA"/>
</dbReference>
<name>A0A0F3GTE9_9BACT</name>
<dbReference type="GO" id="GO:0005506">
    <property type="term" value="F:iron ion binding"/>
    <property type="evidence" value="ECO:0007669"/>
    <property type="project" value="InterPro"/>
</dbReference>
<dbReference type="GO" id="GO:0022900">
    <property type="term" value="P:electron transport chain"/>
    <property type="evidence" value="ECO:0007669"/>
    <property type="project" value="InterPro"/>
</dbReference>
<dbReference type="GO" id="GO:0009055">
    <property type="term" value="F:electron transfer activity"/>
    <property type="evidence" value="ECO:0007669"/>
    <property type="project" value="InterPro"/>
</dbReference>
<feature type="chain" id="PRO_5002461316" evidence="1">
    <location>
        <begin position="22"/>
        <end position="147"/>
    </location>
</feature>
<keyword evidence="3" id="KW-1185">Reference proteome</keyword>
<gene>
    <name evidence="2" type="ORF">MBAV_002671</name>
</gene>
<keyword evidence="1" id="KW-0732">Signal</keyword>
<dbReference type="Proteomes" id="UP000033423">
    <property type="component" value="Unassembled WGS sequence"/>
</dbReference>
<dbReference type="InterPro" id="IPR010980">
    <property type="entry name" value="Cyt_c/b562"/>
</dbReference>
<feature type="signal peptide" evidence="1">
    <location>
        <begin position="1"/>
        <end position="21"/>
    </location>
</feature>
<evidence type="ECO:0000313" key="3">
    <source>
        <dbReference type="Proteomes" id="UP000033423"/>
    </source>
</evidence>
<evidence type="ECO:0000256" key="1">
    <source>
        <dbReference type="SAM" id="SignalP"/>
    </source>
</evidence>
<dbReference type="GO" id="GO:0020037">
    <property type="term" value="F:heme binding"/>
    <property type="evidence" value="ECO:0007669"/>
    <property type="project" value="InterPro"/>
</dbReference>
<dbReference type="Gene3D" id="1.20.120.10">
    <property type="entry name" value="Cytochrome c/b562"/>
    <property type="match status" value="1"/>
</dbReference>